<dbReference type="OrthoDB" id="73919at2759"/>
<accession>I3EHY2</accession>
<feature type="compositionally biased region" description="Polar residues" evidence="1">
    <location>
        <begin position="38"/>
        <end position="57"/>
    </location>
</feature>
<evidence type="ECO:0000256" key="1">
    <source>
        <dbReference type="SAM" id="MobiDB-lite"/>
    </source>
</evidence>
<dbReference type="PROSITE" id="PS50003">
    <property type="entry name" value="PH_DOMAIN"/>
    <property type="match status" value="1"/>
</dbReference>
<reference evidence="3" key="1">
    <citation type="submission" date="2011-01" db="EMBL/GenBank/DDBJ databases">
        <title>The Genome Sequence of Nematocida parisii strain ERTm3.</title>
        <authorList>
            <consortium name="The Broad Institute Genome Sequencing Platform"/>
            <consortium name="The Broad Institute Genome Sequencing Center for Infectious Disease"/>
            <person name="Cuomo C."/>
            <person name="Troemel E."/>
            <person name="Young S.K."/>
            <person name="Zeng Q."/>
            <person name="Gargeya S."/>
            <person name="Fitzgerald M."/>
            <person name="Haas B."/>
            <person name="Abouelleil A."/>
            <person name="Alvarado L."/>
            <person name="Arachchi H.M."/>
            <person name="Berlin A."/>
            <person name="Chapman S.B."/>
            <person name="Gearin G."/>
            <person name="Goldberg J."/>
            <person name="Griggs A."/>
            <person name="Gujja S."/>
            <person name="Hansen M."/>
            <person name="Heiman D."/>
            <person name="Howarth C."/>
            <person name="Larimer J."/>
            <person name="Lui A."/>
            <person name="MacDonald P.J.P."/>
            <person name="McCowen C."/>
            <person name="Montmayeur A."/>
            <person name="Murphy C."/>
            <person name="Neiman D."/>
            <person name="Pearson M."/>
            <person name="Priest M."/>
            <person name="Roberts A."/>
            <person name="Saif S."/>
            <person name="Shea T."/>
            <person name="Sisk P."/>
            <person name="Stolte C."/>
            <person name="Sykes S."/>
            <person name="Wortman J."/>
            <person name="Nusbaum C."/>
            <person name="Birren B."/>
        </authorList>
    </citation>
    <scope>NUCLEOTIDE SEQUENCE</scope>
    <source>
        <strain evidence="3">ERTm3</strain>
    </source>
</reference>
<feature type="compositionally biased region" description="Polar residues" evidence="1">
    <location>
        <begin position="191"/>
        <end position="200"/>
    </location>
</feature>
<organism evidence="3 4">
    <name type="scientific">Nematocida parisii (strain ERTm3)</name>
    <name type="common">Nematode killer fungus</name>
    <dbReference type="NCBI Taxonomy" id="935791"/>
    <lineage>
        <taxon>Eukaryota</taxon>
        <taxon>Fungi</taxon>
        <taxon>Fungi incertae sedis</taxon>
        <taxon>Microsporidia</taxon>
        <taxon>Nematocida</taxon>
    </lineage>
</organism>
<dbReference type="CDD" id="cd00821">
    <property type="entry name" value="PH"/>
    <property type="match status" value="1"/>
</dbReference>
<gene>
    <name evidence="3" type="ORF">NEQG_00648</name>
</gene>
<protein>
    <recommendedName>
        <fullName evidence="2">PH domain-containing protein</fullName>
    </recommendedName>
</protein>
<sequence length="358" mass="38029">MKKSEESKKAEGSSDGQKESSNKSEQNAKPGESDALSIGTSSGLSGNATHHATNPSESGKPHTLSESAEHSKTEGAAAKTNPEKESSDKSLGAGIATAAAASTAANGSSAGTRDVYGSTASGNSTVSRETSVRNETSVSENERTSTHETTERTVTEKTAPITRTEAMAIGAAGAAVPLAAAGAVAASGNRNNAMENSSAQPAAGNGLARSESTTAGTVGQGDASIPENAPAPASQEHKAYETKPESSSDSLLTQDRDSGDLLYETDLYKKRYFLQFLWTKRHFTLSKDGIMKYYRNVNSKRRGEFDINEYFTSFKATEVKKGKYPYRISLVSDKSDDLGFETKEQRDEFLYWLDKAAE</sequence>
<feature type="domain" description="PH" evidence="2">
    <location>
        <begin position="260"/>
        <end position="358"/>
    </location>
</feature>
<proteinExistence type="predicted"/>
<feature type="region of interest" description="Disordered" evidence="1">
    <location>
        <begin position="191"/>
        <end position="254"/>
    </location>
</feature>
<dbReference type="InterPro" id="IPR001849">
    <property type="entry name" value="PH_domain"/>
</dbReference>
<feature type="compositionally biased region" description="Polar residues" evidence="1">
    <location>
        <begin position="118"/>
        <end position="139"/>
    </location>
</feature>
<dbReference type="VEuPathDB" id="MicrosporidiaDB:NEQG_00648"/>
<dbReference type="EMBL" id="GL870877">
    <property type="protein sequence ID" value="EIJ88829.1"/>
    <property type="molecule type" value="Genomic_DNA"/>
</dbReference>
<feature type="region of interest" description="Disordered" evidence="1">
    <location>
        <begin position="1"/>
        <end position="162"/>
    </location>
</feature>
<keyword evidence="4" id="KW-1185">Reference proteome</keyword>
<dbReference type="SUPFAM" id="SSF50729">
    <property type="entry name" value="PH domain-like"/>
    <property type="match status" value="1"/>
</dbReference>
<evidence type="ECO:0000313" key="3">
    <source>
        <dbReference type="EMBL" id="EIJ88829.1"/>
    </source>
</evidence>
<feature type="compositionally biased region" description="Basic and acidic residues" evidence="1">
    <location>
        <begin position="1"/>
        <end position="22"/>
    </location>
</feature>
<feature type="compositionally biased region" description="Basic and acidic residues" evidence="1">
    <location>
        <begin position="235"/>
        <end position="246"/>
    </location>
</feature>
<evidence type="ECO:0000259" key="2">
    <source>
        <dbReference type="PROSITE" id="PS50003"/>
    </source>
</evidence>
<dbReference type="HOGENOM" id="CLU_774089_0_0_1"/>
<feature type="compositionally biased region" description="Basic and acidic residues" evidence="1">
    <location>
        <begin position="140"/>
        <end position="155"/>
    </location>
</feature>
<dbReference type="STRING" id="935791.I3EHY2"/>
<evidence type="ECO:0000313" key="4">
    <source>
        <dbReference type="Proteomes" id="UP000002872"/>
    </source>
</evidence>
<name>I3EHY2_NEMP3</name>
<dbReference type="Gene3D" id="2.30.29.30">
    <property type="entry name" value="Pleckstrin-homology domain (PH domain)/Phosphotyrosine-binding domain (PTB)"/>
    <property type="match status" value="1"/>
</dbReference>
<feature type="compositionally biased region" description="Low complexity" evidence="1">
    <location>
        <begin position="92"/>
        <end position="112"/>
    </location>
</feature>
<dbReference type="AlphaFoldDB" id="I3EHY2"/>
<dbReference type="InterPro" id="IPR011993">
    <property type="entry name" value="PH-like_dom_sf"/>
</dbReference>
<dbReference type="Proteomes" id="UP000002872">
    <property type="component" value="Unassembled WGS sequence"/>
</dbReference>
<dbReference type="InParanoid" id="I3EHY2"/>